<name>A0A1I8J9Q2_9PLAT</name>
<evidence type="ECO:0000313" key="2">
    <source>
        <dbReference type="Proteomes" id="UP000095280"/>
    </source>
</evidence>
<dbReference type="Pfam" id="PF13879">
    <property type="entry name" value="Hmw_CFAP97"/>
    <property type="match status" value="1"/>
</dbReference>
<dbReference type="InterPro" id="IPR038792">
    <property type="entry name" value="CFAP97D1/2"/>
</dbReference>
<dbReference type="PANTHER" id="PTHR33768:SF3">
    <property type="entry name" value="MIP11318P"/>
    <property type="match status" value="1"/>
</dbReference>
<dbReference type="WBParaSite" id="maker-uti_cns_0046378-snap-gene-0.9-mRNA-1">
    <property type="protein sequence ID" value="maker-uti_cns_0046378-snap-gene-0.9-mRNA-1"/>
    <property type="gene ID" value="maker-uti_cns_0046378-snap-gene-0.9"/>
</dbReference>
<proteinExistence type="inferred from homology"/>
<reference evidence="3" key="1">
    <citation type="submission" date="2016-11" db="UniProtKB">
        <authorList>
            <consortium name="WormBaseParasite"/>
        </authorList>
    </citation>
    <scope>IDENTIFICATION</scope>
</reference>
<dbReference type="AlphaFoldDB" id="A0A1I8J9Q2"/>
<dbReference type="Proteomes" id="UP000095280">
    <property type="component" value="Unplaced"/>
</dbReference>
<protein>
    <submittedName>
        <fullName evidence="3">ERIC3 protein</fullName>
    </submittedName>
</protein>
<dbReference type="InterPro" id="IPR029488">
    <property type="entry name" value="Hmw/CFAP97"/>
</dbReference>
<organism evidence="2 3">
    <name type="scientific">Macrostomum lignano</name>
    <dbReference type="NCBI Taxonomy" id="282301"/>
    <lineage>
        <taxon>Eukaryota</taxon>
        <taxon>Metazoa</taxon>
        <taxon>Spiralia</taxon>
        <taxon>Lophotrochozoa</taxon>
        <taxon>Platyhelminthes</taxon>
        <taxon>Rhabditophora</taxon>
        <taxon>Macrostomorpha</taxon>
        <taxon>Macrostomida</taxon>
        <taxon>Macrostomidae</taxon>
        <taxon>Macrostomum</taxon>
    </lineage>
</organism>
<keyword evidence="2" id="KW-1185">Reference proteome</keyword>
<evidence type="ECO:0000256" key="1">
    <source>
        <dbReference type="ARBA" id="ARBA00008315"/>
    </source>
</evidence>
<accession>A0A1I8J9Q2</accession>
<sequence>ALDTSVKRDRLNAAQISICREDACKNLKKSKESFLAELSVVLAMHKTFYTVSPCQSRYLQKQFDEAAYERHRKERVKPVVDTSSPMTYMHLYAKPKKLQMDAERQAIVDYENRQLLEKITQIMKSGSGLDNHCDYTPRSLNTKRRQRDLIGVTRGNKVIMERVLQSSRDSELANWQEDWQQSFQHMDRISRYPNDWWVSDRVVQKNSRCNKFHSKINMRQSDTQSHQLRAQAWFRKMA</sequence>
<dbReference type="PANTHER" id="PTHR33768">
    <property type="entry name" value="MIP11318P"/>
    <property type="match status" value="1"/>
</dbReference>
<comment type="similarity">
    <text evidence="1">Belongs to the CFAP97 family.</text>
</comment>
<evidence type="ECO:0000313" key="3">
    <source>
        <dbReference type="WBParaSite" id="maker-uti_cns_0046378-snap-gene-0.9-mRNA-1"/>
    </source>
</evidence>